<name>A0A084IJM4_SALHC</name>
<feature type="active site" description="Proton acceptor" evidence="5">
    <location>
        <position position="95"/>
    </location>
</feature>
<comment type="caution">
    <text evidence="6">The sequence shown here is derived from an EMBL/GenBank/DDBJ whole genome shotgun (WGS) entry which is preliminary data.</text>
</comment>
<proteinExistence type="inferred from homology"/>
<dbReference type="HAMAP" id="MF_00528">
    <property type="entry name" value="Maf"/>
    <property type="match status" value="1"/>
</dbReference>
<evidence type="ECO:0000256" key="1">
    <source>
        <dbReference type="ARBA" id="ARBA00004496"/>
    </source>
</evidence>
<dbReference type="PANTHER" id="PTHR43213:SF10">
    <property type="entry name" value="7-METHYL-GTP PYROPHOSPHATASE"/>
    <property type="match status" value="1"/>
</dbReference>
<evidence type="ECO:0000256" key="3">
    <source>
        <dbReference type="ARBA" id="ARBA00022801"/>
    </source>
</evidence>
<evidence type="ECO:0000256" key="4">
    <source>
        <dbReference type="ARBA" id="ARBA00023080"/>
    </source>
</evidence>
<comment type="catalytic activity">
    <reaction evidence="5">
        <text>N(7)-methyl-GTP + H2O = N(7)-methyl-GMP + diphosphate + H(+)</text>
        <dbReference type="Rhea" id="RHEA:58744"/>
        <dbReference type="ChEBI" id="CHEBI:15377"/>
        <dbReference type="ChEBI" id="CHEBI:15378"/>
        <dbReference type="ChEBI" id="CHEBI:33019"/>
        <dbReference type="ChEBI" id="CHEBI:58285"/>
        <dbReference type="ChEBI" id="CHEBI:87133"/>
    </reaction>
</comment>
<feature type="site" description="Important for substrate specificity" evidence="5">
    <location>
        <position position="38"/>
    </location>
</feature>
<dbReference type="GO" id="GO:0005737">
    <property type="term" value="C:cytoplasm"/>
    <property type="evidence" value="ECO:0007669"/>
    <property type="project" value="UniProtKB-SubCell"/>
</dbReference>
<dbReference type="GO" id="GO:0009117">
    <property type="term" value="P:nucleotide metabolic process"/>
    <property type="evidence" value="ECO:0007669"/>
    <property type="project" value="UniProtKB-KW"/>
</dbReference>
<dbReference type="AlphaFoldDB" id="A0A084IJM4"/>
<dbReference type="Gene3D" id="3.90.950.10">
    <property type="match status" value="1"/>
</dbReference>
<comment type="subcellular location">
    <subcellularLocation>
        <location evidence="1 5">Cytoplasm</location>
    </subcellularLocation>
</comment>
<accession>A0A084IJM4</accession>
<feature type="site" description="Important for substrate specificity" evidence="5">
    <location>
        <position position="96"/>
    </location>
</feature>
<protein>
    <recommendedName>
        <fullName evidence="5">7-methyl-GTP pyrophosphatase</fullName>
        <shortName evidence="5">m(7)GTP pyrophosphatase</shortName>
        <ecNumber evidence="5">3.6.1.-</ecNumber>
    </recommendedName>
</protein>
<dbReference type="EC" id="3.6.1.-" evidence="5"/>
<dbReference type="PANTHER" id="PTHR43213">
    <property type="entry name" value="BIFUNCTIONAL DTTP/UTP PYROPHOSPHATASE/METHYLTRANSFERASE PROTEIN-RELATED"/>
    <property type="match status" value="1"/>
</dbReference>
<sequence length="218" mass="23432">MKLGIAPAWFKLGRNLYLPPKPMTTHRTPVILASSSVWRRQLLRQIGLHFEATSPDIDETPRNGEASDALACRLARMKAEKVAADWPEAVVIGSDQVADVEGHILGKPGTAARAREQLRLQSGKSVVFHTGLCVCAPAFAEPRIHLETVTTRFRDLNDDEIARYVAAEDVTGTAGSLKSEGLGITLVSAIESKDPSALVGLPLIGLRRLLADAGIALP</sequence>
<dbReference type="Proteomes" id="UP000028302">
    <property type="component" value="Unassembled WGS sequence"/>
</dbReference>
<dbReference type="CDD" id="cd00555">
    <property type="entry name" value="Maf"/>
    <property type="match status" value="1"/>
</dbReference>
<dbReference type="PIRSF" id="PIRSF006305">
    <property type="entry name" value="Maf"/>
    <property type="match status" value="1"/>
</dbReference>
<comment type="cofactor">
    <cofactor evidence="5">
        <name>a divalent metal cation</name>
        <dbReference type="ChEBI" id="CHEBI:60240"/>
    </cofactor>
</comment>
<dbReference type="eggNOG" id="COG0424">
    <property type="taxonomic scope" value="Bacteria"/>
</dbReference>
<dbReference type="NCBIfam" id="TIGR00172">
    <property type="entry name" value="maf"/>
    <property type="match status" value="1"/>
</dbReference>
<evidence type="ECO:0000256" key="5">
    <source>
        <dbReference type="HAMAP-Rule" id="MF_00528"/>
    </source>
</evidence>
<reference evidence="6 7" key="1">
    <citation type="submission" date="2013-03" db="EMBL/GenBank/DDBJ databases">
        <title>Salinisphaera hydrothermalis C41B8 Genome Sequencing.</title>
        <authorList>
            <person name="Li C."/>
            <person name="Lai Q."/>
            <person name="Shao Z."/>
        </authorList>
    </citation>
    <scope>NUCLEOTIDE SEQUENCE [LARGE SCALE GENOMIC DNA]</scope>
    <source>
        <strain evidence="6 7">C41B8</strain>
    </source>
</reference>
<evidence type="ECO:0000256" key="2">
    <source>
        <dbReference type="ARBA" id="ARBA00022490"/>
    </source>
</evidence>
<keyword evidence="3 5" id="KW-0378">Hydrolase</keyword>
<dbReference type="Pfam" id="PF02545">
    <property type="entry name" value="Maf"/>
    <property type="match status" value="1"/>
</dbReference>
<dbReference type="InterPro" id="IPR003697">
    <property type="entry name" value="Maf-like"/>
</dbReference>
<dbReference type="InterPro" id="IPR029001">
    <property type="entry name" value="ITPase-like_fam"/>
</dbReference>
<evidence type="ECO:0000313" key="7">
    <source>
        <dbReference type="Proteomes" id="UP000028302"/>
    </source>
</evidence>
<gene>
    <name evidence="6" type="ORF">C41B8_12574</name>
</gene>
<keyword evidence="2 5" id="KW-0963">Cytoplasm</keyword>
<dbReference type="STRING" id="1304275.C41B8_12574"/>
<keyword evidence="4 5" id="KW-0546">Nucleotide metabolism</keyword>
<dbReference type="PATRIC" id="fig|1304275.5.peg.2564"/>
<dbReference type="EMBL" id="APNK01000020">
    <property type="protein sequence ID" value="KEZ76908.1"/>
    <property type="molecule type" value="Genomic_DNA"/>
</dbReference>
<evidence type="ECO:0000313" key="6">
    <source>
        <dbReference type="EMBL" id="KEZ76908.1"/>
    </source>
</evidence>
<comment type="caution">
    <text evidence="5">Lacks conserved residue(s) required for the propagation of feature annotation.</text>
</comment>
<comment type="similarity">
    <text evidence="5">Belongs to the Maf family. YceF subfamily.</text>
</comment>
<feature type="site" description="Important for substrate specificity" evidence="5">
    <location>
        <position position="180"/>
    </location>
</feature>
<dbReference type="SUPFAM" id="SSF52972">
    <property type="entry name" value="ITPase-like"/>
    <property type="match status" value="1"/>
</dbReference>
<organism evidence="6 7">
    <name type="scientific">Salinisphaera hydrothermalis (strain C41B8)</name>
    <dbReference type="NCBI Taxonomy" id="1304275"/>
    <lineage>
        <taxon>Bacteria</taxon>
        <taxon>Pseudomonadati</taxon>
        <taxon>Pseudomonadota</taxon>
        <taxon>Gammaproteobacteria</taxon>
        <taxon>Salinisphaerales</taxon>
        <taxon>Salinisphaeraceae</taxon>
        <taxon>Salinisphaera</taxon>
    </lineage>
</organism>
<keyword evidence="7" id="KW-1185">Reference proteome</keyword>
<comment type="function">
    <text evidence="5">Nucleoside triphosphate pyrophosphatase that hydrolyzes 7-methyl-GTP (m(7)GTP). May have a dual role in cell division arrest and in preventing the incorporation of modified nucleotides into cellular nucleic acids.</text>
</comment>
<dbReference type="GO" id="GO:0047429">
    <property type="term" value="F:nucleoside triphosphate diphosphatase activity"/>
    <property type="evidence" value="ECO:0007669"/>
    <property type="project" value="InterPro"/>
</dbReference>